<protein>
    <recommendedName>
        <fullName evidence="2">RNase H type-1 domain-containing protein</fullName>
    </recommendedName>
</protein>
<dbReference type="AlphaFoldDB" id="A0A803NJD2"/>
<feature type="compositionally biased region" description="Polar residues" evidence="1">
    <location>
        <begin position="94"/>
        <end position="108"/>
    </location>
</feature>
<evidence type="ECO:0000256" key="1">
    <source>
        <dbReference type="SAM" id="MobiDB-lite"/>
    </source>
</evidence>
<dbReference type="PANTHER" id="PTHR46890:SF1">
    <property type="entry name" value="REVERSE TRANSCRIPTASE DOMAIN-CONTAINING PROTEIN"/>
    <property type="match status" value="1"/>
</dbReference>
<dbReference type="InterPro" id="IPR002156">
    <property type="entry name" value="RNaseH_domain"/>
</dbReference>
<dbReference type="CDD" id="cd06222">
    <property type="entry name" value="RNase_H_like"/>
    <property type="match status" value="1"/>
</dbReference>
<dbReference type="InterPro" id="IPR012337">
    <property type="entry name" value="RNaseH-like_sf"/>
</dbReference>
<accession>A0A803NJD2</accession>
<dbReference type="InterPro" id="IPR036397">
    <property type="entry name" value="RNaseH_sf"/>
</dbReference>
<dbReference type="InterPro" id="IPR052343">
    <property type="entry name" value="Retrotransposon-Effector_Assoc"/>
</dbReference>
<dbReference type="Gramene" id="evm.model.01.2005">
    <property type="protein sequence ID" value="cds.evm.model.01.2005"/>
    <property type="gene ID" value="evm.TU.01.2005"/>
</dbReference>
<dbReference type="Gene3D" id="3.30.420.10">
    <property type="entry name" value="Ribonuclease H-like superfamily/Ribonuclease H"/>
    <property type="match status" value="1"/>
</dbReference>
<dbReference type="GO" id="GO:0003676">
    <property type="term" value="F:nucleic acid binding"/>
    <property type="evidence" value="ECO:0007669"/>
    <property type="project" value="InterPro"/>
</dbReference>
<keyword evidence="4" id="KW-1185">Reference proteome</keyword>
<proteinExistence type="predicted"/>
<organism evidence="3 4">
    <name type="scientific">Cannabis sativa</name>
    <name type="common">Hemp</name>
    <name type="synonym">Marijuana</name>
    <dbReference type="NCBI Taxonomy" id="3483"/>
    <lineage>
        <taxon>Eukaryota</taxon>
        <taxon>Viridiplantae</taxon>
        <taxon>Streptophyta</taxon>
        <taxon>Embryophyta</taxon>
        <taxon>Tracheophyta</taxon>
        <taxon>Spermatophyta</taxon>
        <taxon>Magnoliopsida</taxon>
        <taxon>eudicotyledons</taxon>
        <taxon>Gunneridae</taxon>
        <taxon>Pentapetalae</taxon>
        <taxon>rosids</taxon>
        <taxon>fabids</taxon>
        <taxon>Rosales</taxon>
        <taxon>Cannabaceae</taxon>
        <taxon>Cannabis</taxon>
    </lineage>
</organism>
<dbReference type="SUPFAM" id="SSF53098">
    <property type="entry name" value="Ribonuclease H-like"/>
    <property type="match status" value="1"/>
</dbReference>
<reference evidence="3" key="1">
    <citation type="submission" date="2018-11" db="EMBL/GenBank/DDBJ databases">
        <authorList>
            <person name="Grassa J C."/>
        </authorList>
    </citation>
    <scope>NUCLEOTIDE SEQUENCE [LARGE SCALE GENOMIC DNA]</scope>
</reference>
<dbReference type="EnsemblPlants" id="evm.model.01.2005">
    <property type="protein sequence ID" value="cds.evm.model.01.2005"/>
    <property type="gene ID" value="evm.TU.01.2005"/>
</dbReference>
<dbReference type="EMBL" id="UZAU01000056">
    <property type="status" value="NOT_ANNOTATED_CDS"/>
    <property type="molecule type" value="Genomic_DNA"/>
</dbReference>
<sequence>MVQSVQVWIRLNGLGLQWGKNNLSALVSTIGKPIMVEKFTLNRSMVKFARVLVDIANSDNPSKIISFINERKQLVEQTIEKKKKNTAGSKDKSTVNPSNELDHSSSNGVAGAAKAENEKQGLDQSKFVQVDIILEDAELVHYAHEVKHSGVVWNKLIIPKHRFILWAIILDTALSNSKGFKPFRFLEAWTRDNSCKEVIAHAWISSGVNSAKTLLRNLDNTKRALQKWSRDVFGDCDTQIKILEGKIMQIQSQETFNDLIALESQLNGELMECWKHKEKDEGTKSGLFAMLKGEDRKTSKSWEISLISIFNTCLEVLTLPLPPEMENLYVSKVGTEDNSLIKTIPSDDEITKTVWQMHPLKAPEPDGFSGCFHRSYWNIVEDKVINTQIGSAPSWITSFLLSNSAFIPGRWIAESSILTQEIVHTINRLKGLSGLMAVKLDMHKAYDRMEWVFLQKVLMLACPNPRSWSNCLLHKYCSKTSFWEVKVKNSDSYGWKNILEARKEIGAEIVKIFRLPPEENDYLIWKNNVVDTFPVKEVYLSDQGSRFDAQCDIWRWIWKPDIHPRISLAVVWCNNSTNSWSSKAIHCPATSSLEGEVRAILMVLSWAKENDLHNITIASDSLTLVKAFSNRRRILDSQLWNVSFEILKLLNDFGICNLIFVKR</sequence>
<dbReference type="GO" id="GO:0004523">
    <property type="term" value="F:RNA-DNA hybrid ribonuclease activity"/>
    <property type="evidence" value="ECO:0007669"/>
    <property type="project" value="InterPro"/>
</dbReference>
<name>A0A803NJD2_CANSA</name>
<feature type="domain" description="RNase H type-1" evidence="2">
    <location>
        <begin position="570"/>
        <end position="663"/>
    </location>
</feature>
<evidence type="ECO:0000313" key="4">
    <source>
        <dbReference type="Proteomes" id="UP000596661"/>
    </source>
</evidence>
<dbReference type="InterPro" id="IPR044730">
    <property type="entry name" value="RNase_H-like_dom_plant"/>
</dbReference>
<feature type="region of interest" description="Disordered" evidence="1">
    <location>
        <begin position="80"/>
        <end position="117"/>
    </location>
</feature>
<evidence type="ECO:0000313" key="3">
    <source>
        <dbReference type="EnsemblPlants" id="cds.evm.model.01.2005"/>
    </source>
</evidence>
<dbReference type="Pfam" id="PF13456">
    <property type="entry name" value="RVT_3"/>
    <property type="match status" value="1"/>
</dbReference>
<reference evidence="3" key="2">
    <citation type="submission" date="2021-03" db="UniProtKB">
        <authorList>
            <consortium name="EnsemblPlants"/>
        </authorList>
    </citation>
    <scope>IDENTIFICATION</scope>
</reference>
<dbReference type="PANTHER" id="PTHR46890">
    <property type="entry name" value="NON-LTR RETROLELEMENT REVERSE TRANSCRIPTASE-LIKE PROTEIN-RELATED"/>
    <property type="match status" value="1"/>
</dbReference>
<dbReference type="Proteomes" id="UP000596661">
    <property type="component" value="Chromosome 1"/>
</dbReference>
<evidence type="ECO:0000259" key="2">
    <source>
        <dbReference type="Pfam" id="PF13456"/>
    </source>
</evidence>